<proteinExistence type="predicted"/>
<reference evidence="2" key="1">
    <citation type="journal article" date="2020" name="mSystems">
        <title>Genome- and Community-Level Interaction Insights into Carbon Utilization and Element Cycling Functions of Hydrothermarchaeota in Hydrothermal Sediment.</title>
        <authorList>
            <person name="Zhou Z."/>
            <person name="Liu Y."/>
            <person name="Xu W."/>
            <person name="Pan J."/>
            <person name="Luo Z.H."/>
            <person name="Li M."/>
        </authorList>
    </citation>
    <scope>NUCLEOTIDE SEQUENCE [LARGE SCALE GENOMIC DNA]</scope>
    <source>
        <strain evidence="3">SpSt-1073</strain>
        <strain evidence="2">SpSt-613</strain>
        <strain evidence="1">SpSt-669</strain>
    </source>
</reference>
<evidence type="ECO:0000313" key="2">
    <source>
        <dbReference type="EMBL" id="HGN91114.1"/>
    </source>
</evidence>
<comment type="caution">
    <text evidence="2">The sequence shown here is derived from an EMBL/GenBank/DDBJ whole genome shotgun (WGS) entry which is preliminary data.</text>
</comment>
<protein>
    <submittedName>
        <fullName evidence="2">Uncharacterized protein</fullName>
    </submittedName>
</protein>
<dbReference type="EMBL" id="DRXG01000101">
    <property type="protein sequence ID" value="HHN52578.1"/>
    <property type="molecule type" value="Genomic_DNA"/>
</dbReference>
<evidence type="ECO:0000313" key="3">
    <source>
        <dbReference type="EMBL" id="HHN52578.1"/>
    </source>
</evidence>
<dbReference type="EMBL" id="DTCM01000104">
    <property type="protein sequence ID" value="HGL41680.1"/>
    <property type="molecule type" value="Genomic_DNA"/>
</dbReference>
<sequence>MITPGKWTEEQKIEVLRSSIGNVLINLKIIANNQLAYQLGLITEEEKQHLLKAAEVALNMMKRGKEKGVFK</sequence>
<dbReference type="EMBL" id="DTAD01000090">
    <property type="protein sequence ID" value="HGN91114.1"/>
    <property type="molecule type" value="Genomic_DNA"/>
</dbReference>
<organism evidence="2">
    <name type="scientific">Caldiarchaeum subterraneum</name>
    <dbReference type="NCBI Taxonomy" id="311458"/>
    <lineage>
        <taxon>Archaea</taxon>
        <taxon>Nitrososphaerota</taxon>
        <taxon>Candidatus Caldarchaeales</taxon>
        <taxon>Candidatus Caldarchaeaceae</taxon>
        <taxon>Candidatus Caldarchaeum</taxon>
    </lineage>
</organism>
<dbReference type="AlphaFoldDB" id="A0A7C4I6H1"/>
<name>A0A7C4I6H1_CALS0</name>
<evidence type="ECO:0000313" key="1">
    <source>
        <dbReference type="EMBL" id="HGL41680.1"/>
    </source>
</evidence>
<gene>
    <name evidence="3" type="ORF">ENM30_04615</name>
    <name evidence="2" type="ORF">ENT82_08365</name>
    <name evidence="1" type="ORF">ENU43_08475</name>
</gene>
<accession>A0A7C4I6H1</accession>